<accession>A0A1V4ICI6</accession>
<reference evidence="7 8" key="1">
    <citation type="submission" date="2017-03" db="EMBL/GenBank/DDBJ databases">
        <title>Genome sequence of Clostridium chromiireducens DSM 23318.</title>
        <authorList>
            <person name="Poehlein A."/>
            <person name="Daniel R."/>
        </authorList>
    </citation>
    <scope>NUCLEOTIDE SEQUENCE [LARGE SCALE GENOMIC DNA]</scope>
    <source>
        <strain evidence="7 8">DSM 23318</strain>
    </source>
</reference>
<evidence type="ECO:0000313" key="7">
    <source>
        <dbReference type="EMBL" id="OPJ57691.1"/>
    </source>
</evidence>
<name>A0A1V4ICI6_9CLOT</name>
<comment type="caution">
    <text evidence="7">The sequence shown here is derived from an EMBL/GenBank/DDBJ whole genome shotgun (WGS) entry which is preliminary data.</text>
</comment>
<feature type="chain" id="PRO_5013228910" evidence="6">
    <location>
        <begin position="21"/>
        <end position="451"/>
    </location>
</feature>
<dbReference type="PROSITE" id="PS51257">
    <property type="entry name" value="PROKAR_LIPOPROTEIN"/>
    <property type="match status" value="1"/>
</dbReference>
<organism evidence="7 8">
    <name type="scientific">Clostridium chromiireducens</name>
    <dbReference type="NCBI Taxonomy" id="225345"/>
    <lineage>
        <taxon>Bacteria</taxon>
        <taxon>Bacillati</taxon>
        <taxon>Bacillota</taxon>
        <taxon>Clostridia</taxon>
        <taxon>Eubacteriales</taxon>
        <taxon>Clostridiaceae</taxon>
        <taxon>Clostridium</taxon>
    </lineage>
</organism>
<dbReference type="InterPro" id="IPR050490">
    <property type="entry name" value="Bact_solute-bd_prot1"/>
</dbReference>
<keyword evidence="3" id="KW-0472">Membrane</keyword>
<feature type="signal peptide" evidence="6">
    <location>
        <begin position="1"/>
        <end position="20"/>
    </location>
</feature>
<dbReference type="Proteomes" id="UP000191056">
    <property type="component" value="Unassembled WGS sequence"/>
</dbReference>
<dbReference type="PANTHER" id="PTHR43649">
    <property type="entry name" value="ARABINOSE-BINDING PROTEIN-RELATED"/>
    <property type="match status" value="1"/>
</dbReference>
<dbReference type="EMBL" id="MZGT01000088">
    <property type="protein sequence ID" value="OPJ57691.1"/>
    <property type="molecule type" value="Genomic_DNA"/>
</dbReference>
<evidence type="ECO:0000256" key="6">
    <source>
        <dbReference type="SAM" id="SignalP"/>
    </source>
</evidence>
<evidence type="ECO:0000313" key="8">
    <source>
        <dbReference type="Proteomes" id="UP000191056"/>
    </source>
</evidence>
<dbReference type="AlphaFoldDB" id="A0A1V4ICI6"/>
<keyword evidence="5" id="KW-0449">Lipoprotein</keyword>
<dbReference type="RefSeq" id="WP_079441918.1">
    <property type="nucleotide sequence ID" value="NZ_MZGT01000088.1"/>
</dbReference>
<dbReference type="InterPro" id="IPR006059">
    <property type="entry name" value="SBP"/>
</dbReference>
<dbReference type="OrthoDB" id="9764112at2"/>
<protein>
    <submittedName>
        <fullName evidence="7">Putative arabinose-binding protein</fullName>
    </submittedName>
</protein>
<dbReference type="STRING" id="225345.CLCHR_42950"/>
<gene>
    <name evidence="7" type="primary">araN</name>
    <name evidence="7" type="ORF">CLCHR_42950</name>
</gene>
<evidence type="ECO:0000256" key="4">
    <source>
        <dbReference type="ARBA" id="ARBA00023139"/>
    </source>
</evidence>
<proteinExistence type="predicted"/>
<dbReference type="Pfam" id="PF01547">
    <property type="entry name" value="SBP_bac_1"/>
    <property type="match status" value="1"/>
</dbReference>
<evidence type="ECO:0000256" key="2">
    <source>
        <dbReference type="ARBA" id="ARBA00022729"/>
    </source>
</evidence>
<keyword evidence="4" id="KW-0564">Palmitate</keyword>
<keyword evidence="1" id="KW-1003">Cell membrane</keyword>
<keyword evidence="8" id="KW-1185">Reference proteome</keyword>
<evidence type="ECO:0000256" key="3">
    <source>
        <dbReference type="ARBA" id="ARBA00023136"/>
    </source>
</evidence>
<dbReference type="Gene3D" id="3.40.190.10">
    <property type="entry name" value="Periplasmic binding protein-like II"/>
    <property type="match status" value="1"/>
</dbReference>
<evidence type="ECO:0000256" key="5">
    <source>
        <dbReference type="ARBA" id="ARBA00023288"/>
    </source>
</evidence>
<sequence length="451" mass="49709">MKSVKILKKLATAVVTTSLAASMLIGCGSSDSSATSAGESGKDNSTASASGDQLEMWTFVDMHKTFLDEMVVKWNEKNPDKKLNINVTVLPYDDMHNKLQSALLSGQGAPDAVDIELGKFPNFLKGEPQLEPLDDVYAPYKDKVVKSRVDIYSKDNHVYGLDYHVGATVAYYNTELLEKAGIDYKSIVTWDDFKKAGAKYYAATGKNFGTADTSAIWQTSLMLAEQKSDYTDASGKPQLNSPQMVKALTTLRDMQDAHAIATIPGGQPDTTDGEGAINNGDYAVVIKAMWYMSRFLQYMPDQAGKWAIAPAPVFEKGQPRSVGLGGTGTAVTKTAKNKQNLKEFIAYAKFSEDGEKAIWNELGFDPVNTDLWNNKELTQNKDNKFIKYFKTNPFDTLNEIKNEISLIKSTEASPNINNVLCTVTLNSIFEDKKDIKQALDEAQQQAENELK</sequence>
<keyword evidence="2 6" id="KW-0732">Signal</keyword>
<dbReference type="SUPFAM" id="SSF53850">
    <property type="entry name" value="Periplasmic binding protein-like II"/>
    <property type="match status" value="1"/>
</dbReference>
<dbReference type="PANTHER" id="PTHR43649:SF33">
    <property type="entry name" value="POLYGALACTURONAN_RHAMNOGALACTURONAN-BINDING PROTEIN YTCQ"/>
    <property type="match status" value="1"/>
</dbReference>
<evidence type="ECO:0000256" key="1">
    <source>
        <dbReference type="ARBA" id="ARBA00022475"/>
    </source>
</evidence>